<keyword evidence="1" id="KW-0472">Membrane</keyword>
<dbReference type="KEGG" id="pect:BN1012_Phect64"/>
<dbReference type="RefSeq" id="WP_043948051.1">
    <property type="nucleotide sequence ID" value="NZ_HG966617.1"/>
</dbReference>
<protein>
    <submittedName>
        <fullName evidence="2">Putative membrane protein</fullName>
    </submittedName>
</protein>
<feature type="transmembrane region" description="Helical" evidence="1">
    <location>
        <begin position="115"/>
        <end position="135"/>
    </location>
</feature>
<keyword evidence="1" id="KW-1133">Transmembrane helix</keyword>
<dbReference type="AlphaFoldDB" id="X5M5W7"/>
<evidence type="ECO:0000313" key="3">
    <source>
        <dbReference type="Proteomes" id="UP000032160"/>
    </source>
</evidence>
<dbReference type="Proteomes" id="UP000032160">
    <property type="component" value="Chromosome I"/>
</dbReference>
<sequence>MPSLSEALRAIEGSVAIARRDPDASRFFDLSADAFWRSFAVVIFLVPLYFIVSAAETRMLFEMRDQITGTPPGYGDLLISNLATLGIEWFAYPIAILFIAPLFSVGQRVSPYIIVYNWSSLAISLVMVPNFVLYLLGVFPIAMAVLVNFGLVLAVVWYRFLLAREVLGAPIGTAIGFVALDVVLSLFISSAIEYAIIGPL</sequence>
<organism evidence="2 3">
    <name type="scientific">Candidatus Phaeomarinibacter ectocarpi</name>
    <dbReference type="NCBI Taxonomy" id="1458461"/>
    <lineage>
        <taxon>Bacteria</taxon>
        <taxon>Pseudomonadati</taxon>
        <taxon>Pseudomonadota</taxon>
        <taxon>Alphaproteobacteria</taxon>
        <taxon>Hyphomicrobiales</taxon>
        <taxon>Parvibaculaceae</taxon>
        <taxon>Candidatus Phaeomarinibacter</taxon>
    </lineage>
</organism>
<gene>
    <name evidence="2" type="ORF">BN1012_Phect64</name>
</gene>
<dbReference type="EMBL" id="HG966617">
    <property type="protein sequence ID" value="CDO58278.1"/>
    <property type="molecule type" value="Genomic_DNA"/>
</dbReference>
<keyword evidence="3" id="KW-1185">Reference proteome</keyword>
<reference evidence="2 3" key="1">
    <citation type="journal article" date="2014" name="Front. Genet.">
        <title>Genome and metabolic network of "Candidatus Phaeomarinobacter ectocarpi" Ec32, a new candidate genus of Alphaproteobacteria frequently associated with brown algae.</title>
        <authorList>
            <person name="Dittami S.M."/>
            <person name="Barbeyron T."/>
            <person name="Boyen C."/>
            <person name="Cambefort J."/>
            <person name="Collet G."/>
            <person name="Delage L."/>
            <person name="Gobet A."/>
            <person name="Groisillier A."/>
            <person name="Leblanc C."/>
            <person name="Michel G."/>
            <person name="Scornet D."/>
            <person name="Siegel A."/>
            <person name="Tapia J.E."/>
            <person name="Tonon T."/>
        </authorList>
    </citation>
    <scope>NUCLEOTIDE SEQUENCE [LARGE SCALE GENOMIC DNA]</scope>
    <source>
        <strain evidence="2 3">Ec32</strain>
    </source>
</reference>
<dbReference type="OrthoDB" id="9811204at2"/>
<keyword evidence="1" id="KW-0812">Transmembrane</keyword>
<dbReference type="STRING" id="1458461.BN1012_Phect64"/>
<feature type="transmembrane region" description="Helical" evidence="1">
    <location>
        <begin position="174"/>
        <end position="197"/>
    </location>
</feature>
<dbReference type="HOGENOM" id="CLU_119543_0_0_5"/>
<feature type="transmembrane region" description="Helical" evidence="1">
    <location>
        <begin position="34"/>
        <end position="55"/>
    </location>
</feature>
<evidence type="ECO:0000256" key="1">
    <source>
        <dbReference type="SAM" id="Phobius"/>
    </source>
</evidence>
<feature type="transmembrane region" description="Helical" evidence="1">
    <location>
        <begin position="141"/>
        <end position="162"/>
    </location>
</feature>
<feature type="transmembrane region" description="Helical" evidence="1">
    <location>
        <begin position="82"/>
        <end position="103"/>
    </location>
</feature>
<accession>X5M5W7</accession>
<evidence type="ECO:0000313" key="2">
    <source>
        <dbReference type="EMBL" id="CDO58278.1"/>
    </source>
</evidence>
<proteinExistence type="predicted"/>
<name>X5M5W7_9HYPH</name>